<dbReference type="Gene3D" id="1.10.510.10">
    <property type="entry name" value="Transferase(Phosphotransferase) domain 1"/>
    <property type="match status" value="1"/>
</dbReference>
<proteinExistence type="predicted"/>
<dbReference type="SUPFAM" id="SSF56112">
    <property type="entry name" value="Protein kinase-like (PK-like)"/>
    <property type="match status" value="1"/>
</dbReference>
<dbReference type="EMBL" id="JAATIP010000218">
    <property type="protein sequence ID" value="KAF4359226.1"/>
    <property type="molecule type" value="Genomic_DNA"/>
</dbReference>
<gene>
    <name evidence="3" type="ORF">F8388_005335</name>
</gene>
<protein>
    <recommendedName>
        <fullName evidence="2">Serine-threonine/tyrosine-protein kinase catalytic domain-containing protein</fullName>
    </recommendedName>
</protein>
<organism evidence="3 4">
    <name type="scientific">Cannabis sativa</name>
    <name type="common">Hemp</name>
    <name type="synonym">Marijuana</name>
    <dbReference type="NCBI Taxonomy" id="3483"/>
    <lineage>
        <taxon>Eukaryota</taxon>
        <taxon>Viridiplantae</taxon>
        <taxon>Streptophyta</taxon>
        <taxon>Embryophyta</taxon>
        <taxon>Tracheophyta</taxon>
        <taxon>Spermatophyta</taxon>
        <taxon>Magnoliopsida</taxon>
        <taxon>eudicotyledons</taxon>
        <taxon>Gunneridae</taxon>
        <taxon>Pentapetalae</taxon>
        <taxon>rosids</taxon>
        <taxon>fabids</taxon>
        <taxon>Rosales</taxon>
        <taxon>Cannabaceae</taxon>
        <taxon>Cannabis</taxon>
    </lineage>
</organism>
<dbReference type="InterPro" id="IPR051343">
    <property type="entry name" value="G-type_lectin_kinases/EP1-like"/>
</dbReference>
<sequence length="162" mass="18319">MAVTVKVDVYSYGILLLELICCRKNFEEDVEDDASMILSDWACDCYESGKVKCLVENDDEAMMEIKMVEKYVMVALWCIQEDPSLRPTMKKVMLMLEGSVKVSAPPLPNSFLIQKDGFLLAIWFNRIPENHCLFSVLTEEMYGLLMSPMQPCSTLGVGISPN</sequence>
<dbReference type="InterPro" id="IPR011009">
    <property type="entry name" value="Kinase-like_dom_sf"/>
</dbReference>
<dbReference type="GO" id="GO:0004672">
    <property type="term" value="F:protein kinase activity"/>
    <property type="evidence" value="ECO:0007669"/>
    <property type="project" value="InterPro"/>
</dbReference>
<comment type="caution">
    <text evidence="3">The sequence shown here is derived from an EMBL/GenBank/DDBJ whole genome shotgun (WGS) entry which is preliminary data.</text>
</comment>
<dbReference type="Pfam" id="PF07714">
    <property type="entry name" value="PK_Tyr_Ser-Thr"/>
    <property type="match status" value="1"/>
</dbReference>
<evidence type="ECO:0000256" key="1">
    <source>
        <dbReference type="ARBA" id="ARBA00022729"/>
    </source>
</evidence>
<evidence type="ECO:0000313" key="4">
    <source>
        <dbReference type="Proteomes" id="UP000525078"/>
    </source>
</evidence>
<feature type="domain" description="Serine-threonine/tyrosine-protein kinase catalytic" evidence="2">
    <location>
        <begin position="3"/>
        <end position="93"/>
    </location>
</feature>
<dbReference type="Proteomes" id="UP000525078">
    <property type="component" value="Unassembled WGS sequence"/>
</dbReference>
<evidence type="ECO:0000313" key="3">
    <source>
        <dbReference type="EMBL" id="KAF4359226.1"/>
    </source>
</evidence>
<dbReference type="PANTHER" id="PTHR47976">
    <property type="entry name" value="G-TYPE LECTIN S-RECEPTOR-LIKE SERINE/THREONINE-PROTEIN KINASE SD2-5"/>
    <property type="match status" value="1"/>
</dbReference>
<accession>A0A7J6ELP1</accession>
<dbReference type="AlphaFoldDB" id="A0A7J6ELP1"/>
<name>A0A7J6ELP1_CANSA</name>
<reference evidence="3 4" key="1">
    <citation type="journal article" date="2020" name="bioRxiv">
        <title>Sequence and annotation of 42 cannabis genomes reveals extensive copy number variation in cannabinoid synthesis and pathogen resistance genes.</title>
        <authorList>
            <person name="Mckernan K.J."/>
            <person name="Helbert Y."/>
            <person name="Kane L.T."/>
            <person name="Ebling H."/>
            <person name="Zhang L."/>
            <person name="Liu B."/>
            <person name="Eaton Z."/>
            <person name="Mclaughlin S."/>
            <person name="Kingan S."/>
            <person name="Baybayan P."/>
            <person name="Concepcion G."/>
            <person name="Jordan M."/>
            <person name="Riva A."/>
            <person name="Barbazuk W."/>
            <person name="Harkins T."/>
        </authorList>
    </citation>
    <scope>NUCLEOTIDE SEQUENCE [LARGE SCALE GENOMIC DNA]</scope>
    <source>
        <strain evidence="4">cv. Jamaican Lion 4</strain>
        <tissue evidence="3">Leaf</tissue>
    </source>
</reference>
<keyword evidence="1" id="KW-0732">Signal</keyword>
<dbReference type="PANTHER" id="PTHR47976:SF108">
    <property type="entry name" value="G-TYPE LECTIN S-RECEPTOR-LIKE SERINE_THREONINE-PROTEIN KINASE LECRK1"/>
    <property type="match status" value="1"/>
</dbReference>
<evidence type="ECO:0000259" key="2">
    <source>
        <dbReference type="Pfam" id="PF07714"/>
    </source>
</evidence>
<dbReference type="InterPro" id="IPR001245">
    <property type="entry name" value="Ser-Thr/Tyr_kinase_cat_dom"/>
</dbReference>